<dbReference type="Proteomes" id="UP000000763">
    <property type="component" value="Chromosome 6"/>
</dbReference>
<sequence>MKKPHNSTPRHLLSPSLPMPRQQLRTPQGSDTYGCSSSPRRPPTVKDVLTCQPQGPRRTRPRLELQVQQRLRFQVAVQARAAAGVPCGASLPQEGEEAGEEMAGRGEEAPSYFEIERRVGPTDT</sequence>
<feature type="region of interest" description="Disordered" evidence="1">
    <location>
        <begin position="1"/>
        <end position="64"/>
    </location>
</feature>
<organism evidence="2 3">
    <name type="scientific">Oryza sativa subsp. japonica</name>
    <name type="common">Rice</name>
    <dbReference type="NCBI Taxonomy" id="39947"/>
    <lineage>
        <taxon>Eukaryota</taxon>
        <taxon>Viridiplantae</taxon>
        <taxon>Streptophyta</taxon>
        <taxon>Embryophyta</taxon>
        <taxon>Tracheophyta</taxon>
        <taxon>Spermatophyta</taxon>
        <taxon>Magnoliopsida</taxon>
        <taxon>Liliopsida</taxon>
        <taxon>Poales</taxon>
        <taxon>Poaceae</taxon>
        <taxon>BOP clade</taxon>
        <taxon>Oryzoideae</taxon>
        <taxon>Oryzeae</taxon>
        <taxon>Oryzinae</taxon>
        <taxon>Oryza</taxon>
        <taxon>Oryza sativa</taxon>
    </lineage>
</organism>
<evidence type="ECO:0000256" key="1">
    <source>
        <dbReference type="SAM" id="MobiDB-lite"/>
    </source>
</evidence>
<name>Q651V8_ORYSJ</name>
<proteinExistence type="predicted"/>
<evidence type="ECO:0000313" key="3">
    <source>
        <dbReference type="Proteomes" id="UP000000763"/>
    </source>
</evidence>
<feature type="region of interest" description="Disordered" evidence="1">
    <location>
        <begin position="87"/>
        <end position="124"/>
    </location>
</feature>
<feature type="compositionally biased region" description="Basic and acidic residues" evidence="1">
    <location>
        <begin position="102"/>
        <end position="124"/>
    </location>
</feature>
<evidence type="ECO:0000313" key="2">
    <source>
        <dbReference type="EMBL" id="BAD46409.1"/>
    </source>
</evidence>
<dbReference type="AlphaFoldDB" id="Q651V8"/>
<feature type="compositionally biased region" description="Polar residues" evidence="1">
    <location>
        <begin position="23"/>
        <end position="39"/>
    </location>
</feature>
<accession>Q651V8</accession>
<reference evidence="3" key="2">
    <citation type="journal article" date="2008" name="Nucleic Acids Res.">
        <title>The rice annotation project database (RAP-DB): 2008 update.</title>
        <authorList>
            <consortium name="The rice annotation project (RAP)"/>
        </authorList>
    </citation>
    <scope>GENOME REANNOTATION</scope>
    <source>
        <strain evidence="3">cv. Nipponbare</strain>
    </source>
</reference>
<protein>
    <submittedName>
        <fullName evidence="2">Uncharacterized protein</fullName>
    </submittedName>
</protein>
<dbReference type="EMBL" id="AP005769">
    <property type="protein sequence ID" value="BAD46409.1"/>
    <property type="molecule type" value="Genomic_DNA"/>
</dbReference>
<gene>
    <name evidence="2" type="primary">OSJNBa0051O02.16</name>
</gene>
<reference evidence="3" key="1">
    <citation type="journal article" date="2005" name="Nature">
        <title>The map-based sequence of the rice genome.</title>
        <authorList>
            <consortium name="International rice genome sequencing project (IRGSP)"/>
            <person name="Matsumoto T."/>
            <person name="Wu J."/>
            <person name="Kanamori H."/>
            <person name="Katayose Y."/>
            <person name="Fujisawa M."/>
            <person name="Namiki N."/>
            <person name="Mizuno H."/>
            <person name="Yamamoto K."/>
            <person name="Antonio B.A."/>
            <person name="Baba T."/>
            <person name="Sakata K."/>
            <person name="Nagamura Y."/>
            <person name="Aoki H."/>
            <person name="Arikawa K."/>
            <person name="Arita K."/>
            <person name="Bito T."/>
            <person name="Chiden Y."/>
            <person name="Fujitsuka N."/>
            <person name="Fukunaka R."/>
            <person name="Hamada M."/>
            <person name="Harada C."/>
            <person name="Hayashi A."/>
            <person name="Hijishita S."/>
            <person name="Honda M."/>
            <person name="Hosokawa S."/>
            <person name="Ichikawa Y."/>
            <person name="Idonuma A."/>
            <person name="Iijima M."/>
            <person name="Ikeda M."/>
            <person name="Ikeno M."/>
            <person name="Ito K."/>
            <person name="Ito S."/>
            <person name="Ito T."/>
            <person name="Ito Y."/>
            <person name="Ito Y."/>
            <person name="Iwabuchi A."/>
            <person name="Kamiya K."/>
            <person name="Karasawa W."/>
            <person name="Kurita K."/>
            <person name="Katagiri S."/>
            <person name="Kikuta A."/>
            <person name="Kobayashi H."/>
            <person name="Kobayashi N."/>
            <person name="Machita K."/>
            <person name="Maehara T."/>
            <person name="Masukawa M."/>
            <person name="Mizubayashi T."/>
            <person name="Mukai Y."/>
            <person name="Nagasaki H."/>
            <person name="Nagata Y."/>
            <person name="Naito S."/>
            <person name="Nakashima M."/>
            <person name="Nakama Y."/>
            <person name="Nakamichi Y."/>
            <person name="Nakamura M."/>
            <person name="Meguro A."/>
            <person name="Negishi M."/>
            <person name="Ohta I."/>
            <person name="Ohta T."/>
            <person name="Okamoto M."/>
            <person name="Ono N."/>
            <person name="Saji S."/>
            <person name="Sakaguchi M."/>
            <person name="Sakai K."/>
            <person name="Shibata M."/>
            <person name="Shimokawa T."/>
            <person name="Song J."/>
            <person name="Takazaki Y."/>
            <person name="Terasawa K."/>
            <person name="Tsugane M."/>
            <person name="Tsuji K."/>
            <person name="Ueda S."/>
            <person name="Waki K."/>
            <person name="Yamagata H."/>
            <person name="Yamamoto M."/>
            <person name="Yamamoto S."/>
            <person name="Yamane H."/>
            <person name="Yoshiki S."/>
            <person name="Yoshihara R."/>
            <person name="Yukawa K."/>
            <person name="Zhong H."/>
            <person name="Yano M."/>
            <person name="Yuan Q."/>
            <person name="Ouyang S."/>
            <person name="Liu J."/>
            <person name="Jones K.M."/>
            <person name="Gansberger K."/>
            <person name="Moffat K."/>
            <person name="Hill J."/>
            <person name="Bera J."/>
            <person name="Fadrosh D."/>
            <person name="Jin S."/>
            <person name="Johri S."/>
            <person name="Kim M."/>
            <person name="Overton L."/>
            <person name="Reardon M."/>
            <person name="Tsitrin T."/>
            <person name="Vuong H."/>
            <person name="Weaver B."/>
            <person name="Ciecko A."/>
            <person name="Tallon L."/>
            <person name="Jackson J."/>
            <person name="Pai G."/>
            <person name="Aken S.V."/>
            <person name="Utterback T."/>
            <person name="Reidmuller S."/>
            <person name="Feldblyum T."/>
            <person name="Hsiao J."/>
            <person name="Zismann V."/>
            <person name="Iobst S."/>
            <person name="de Vazeille A.R."/>
            <person name="Buell C.R."/>
            <person name="Ying K."/>
            <person name="Li Y."/>
            <person name="Lu T."/>
            <person name="Huang Y."/>
            <person name="Zhao Q."/>
            <person name="Feng Q."/>
            <person name="Zhang L."/>
            <person name="Zhu J."/>
            <person name="Weng Q."/>
            <person name="Mu J."/>
            <person name="Lu Y."/>
            <person name="Fan D."/>
            <person name="Liu Y."/>
            <person name="Guan J."/>
            <person name="Zhang Y."/>
            <person name="Yu S."/>
            <person name="Liu X."/>
            <person name="Zhang Y."/>
            <person name="Hong G."/>
            <person name="Han B."/>
            <person name="Choisne N."/>
            <person name="Demange N."/>
            <person name="Orjeda G."/>
            <person name="Samain S."/>
            <person name="Cattolico L."/>
            <person name="Pelletier E."/>
            <person name="Couloux A."/>
            <person name="Segurens B."/>
            <person name="Wincker P."/>
            <person name="D'Hont A."/>
            <person name="Scarpelli C."/>
            <person name="Weissenbach J."/>
            <person name="Salanoubat M."/>
            <person name="Quetier F."/>
            <person name="Yu Y."/>
            <person name="Kim H.R."/>
            <person name="Rambo T."/>
            <person name="Currie J."/>
            <person name="Collura K."/>
            <person name="Luo M."/>
            <person name="Yang T."/>
            <person name="Ammiraju J.S.S."/>
            <person name="Engler F."/>
            <person name="Soderlund C."/>
            <person name="Wing R.A."/>
            <person name="Palmer L.E."/>
            <person name="de la Bastide M."/>
            <person name="Spiegel L."/>
            <person name="Nascimento L."/>
            <person name="Zutavern T."/>
            <person name="O'Shaughnessy A."/>
            <person name="Dike S."/>
            <person name="Dedhia N."/>
            <person name="Preston R."/>
            <person name="Balija V."/>
            <person name="McCombie W.R."/>
            <person name="Chow T."/>
            <person name="Chen H."/>
            <person name="Chung M."/>
            <person name="Chen C."/>
            <person name="Shaw J."/>
            <person name="Wu H."/>
            <person name="Hsiao K."/>
            <person name="Chao Y."/>
            <person name="Chu M."/>
            <person name="Cheng C."/>
            <person name="Hour A."/>
            <person name="Lee P."/>
            <person name="Lin S."/>
            <person name="Lin Y."/>
            <person name="Liou J."/>
            <person name="Liu S."/>
            <person name="Hsing Y."/>
            <person name="Raghuvanshi S."/>
            <person name="Mohanty A."/>
            <person name="Bharti A.K."/>
            <person name="Gaur A."/>
            <person name="Gupta V."/>
            <person name="Kumar D."/>
            <person name="Ravi V."/>
            <person name="Vij S."/>
            <person name="Kapur A."/>
            <person name="Khurana P."/>
            <person name="Khurana P."/>
            <person name="Khurana J.P."/>
            <person name="Tyagi A.K."/>
            <person name="Gaikwad K."/>
            <person name="Singh A."/>
            <person name="Dalal V."/>
            <person name="Srivastava S."/>
            <person name="Dixit A."/>
            <person name="Pal A.K."/>
            <person name="Ghazi I.A."/>
            <person name="Yadav M."/>
            <person name="Pandit A."/>
            <person name="Bhargava A."/>
            <person name="Sureshbabu K."/>
            <person name="Batra K."/>
            <person name="Sharma T.R."/>
            <person name="Mohapatra T."/>
            <person name="Singh N.K."/>
            <person name="Messing J."/>
            <person name="Nelson A.B."/>
            <person name="Fuks G."/>
            <person name="Kavchok S."/>
            <person name="Keizer G."/>
            <person name="Linton E."/>
            <person name="Llaca V."/>
            <person name="Song R."/>
            <person name="Tanyolac B."/>
            <person name="Young S."/>
            <person name="Ho-Il K."/>
            <person name="Hahn J.H."/>
            <person name="Sangsakoo G."/>
            <person name="Vanavichit A."/>
            <person name="de Mattos Luiz.A.T."/>
            <person name="Zimmer P.D."/>
            <person name="Malone G."/>
            <person name="Dellagostin O."/>
            <person name="de Oliveira A.C."/>
            <person name="Bevan M."/>
            <person name="Bancroft I."/>
            <person name="Minx P."/>
            <person name="Cordum H."/>
            <person name="Wilson R."/>
            <person name="Cheng Z."/>
            <person name="Jin W."/>
            <person name="Jiang J."/>
            <person name="Leong S.A."/>
            <person name="Iwama H."/>
            <person name="Gojobori T."/>
            <person name="Itoh T."/>
            <person name="Niimura Y."/>
            <person name="Fujii Y."/>
            <person name="Habara T."/>
            <person name="Sakai H."/>
            <person name="Sato Y."/>
            <person name="Wilson G."/>
            <person name="Kumar K."/>
            <person name="McCouch S."/>
            <person name="Juretic N."/>
            <person name="Hoen D."/>
            <person name="Wright S."/>
            <person name="Bruskiewich R."/>
            <person name="Bureau T."/>
            <person name="Miyao A."/>
            <person name="Hirochika H."/>
            <person name="Nishikawa T."/>
            <person name="Kadowaki K."/>
            <person name="Sugiura M."/>
            <person name="Burr B."/>
            <person name="Sasaki T."/>
        </authorList>
    </citation>
    <scope>NUCLEOTIDE SEQUENCE [LARGE SCALE GENOMIC DNA]</scope>
    <source>
        <strain evidence="3">cv. Nipponbare</strain>
    </source>
</reference>